<feature type="region of interest" description="Disordered" evidence="5">
    <location>
        <begin position="229"/>
        <end position="252"/>
    </location>
</feature>
<dbReference type="GO" id="GO:0032435">
    <property type="term" value="P:negative regulation of proteasomal ubiquitin-dependent protein catabolic process"/>
    <property type="evidence" value="ECO:0007669"/>
    <property type="project" value="TreeGrafter"/>
</dbReference>
<evidence type="ECO:0000256" key="5">
    <source>
        <dbReference type="SAM" id="MobiDB-lite"/>
    </source>
</evidence>
<evidence type="ECO:0000256" key="3">
    <source>
        <dbReference type="ARBA" id="ARBA00023054"/>
    </source>
</evidence>
<dbReference type="AlphaFoldDB" id="A0A6B2EGD1"/>
<dbReference type="GO" id="GO:0031397">
    <property type="term" value="P:negative regulation of protein ubiquitination"/>
    <property type="evidence" value="ECO:0007669"/>
    <property type="project" value="TreeGrafter"/>
</dbReference>
<dbReference type="InterPro" id="IPR009060">
    <property type="entry name" value="UBA-like_sf"/>
</dbReference>
<feature type="domain" description="UBA" evidence="6">
    <location>
        <begin position="1"/>
        <end position="39"/>
    </location>
</feature>
<evidence type="ECO:0000256" key="1">
    <source>
        <dbReference type="ARBA" id="ARBA00004496"/>
    </source>
</evidence>
<dbReference type="GO" id="GO:0008270">
    <property type="term" value="F:zinc ion binding"/>
    <property type="evidence" value="ECO:0007669"/>
    <property type="project" value="UniProtKB-KW"/>
</dbReference>
<protein>
    <submittedName>
        <fullName evidence="9">Putative ubiquitin regulatory protein</fullName>
    </submittedName>
</protein>
<keyword evidence="4" id="KW-0862">Zinc</keyword>
<dbReference type="GO" id="GO:1903094">
    <property type="term" value="P:negative regulation of protein K48-linked deubiquitination"/>
    <property type="evidence" value="ECO:0007669"/>
    <property type="project" value="TreeGrafter"/>
</dbReference>
<dbReference type="InterPro" id="IPR001012">
    <property type="entry name" value="UBX_dom"/>
</dbReference>
<dbReference type="SUPFAM" id="SSF46934">
    <property type="entry name" value="UBA-like"/>
    <property type="match status" value="1"/>
</dbReference>
<keyword evidence="2" id="KW-0963">Cytoplasm</keyword>
<keyword evidence="4" id="KW-0479">Metal-binding</keyword>
<evidence type="ECO:0000256" key="4">
    <source>
        <dbReference type="PROSITE-ProRule" id="PRU00042"/>
    </source>
</evidence>
<evidence type="ECO:0000259" key="6">
    <source>
        <dbReference type="PROSITE" id="PS50030"/>
    </source>
</evidence>
<dbReference type="InterPro" id="IPR013087">
    <property type="entry name" value="Znf_C2H2_type"/>
</dbReference>
<dbReference type="InterPro" id="IPR041923">
    <property type="entry name" value="UBA_UBXN1"/>
</dbReference>
<dbReference type="GO" id="GO:0005634">
    <property type="term" value="C:nucleus"/>
    <property type="evidence" value="ECO:0007669"/>
    <property type="project" value="TreeGrafter"/>
</dbReference>
<dbReference type="Pfam" id="PF22562">
    <property type="entry name" value="UBA_7"/>
    <property type="match status" value="1"/>
</dbReference>
<dbReference type="EMBL" id="GIFK01003730">
    <property type="protein sequence ID" value="NBJ61433.1"/>
    <property type="molecule type" value="Transcribed_RNA"/>
</dbReference>
<dbReference type="PROSITE" id="PS50033">
    <property type="entry name" value="UBX"/>
    <property type="match status" value="1"/>
</dbReference>
<proteinExistence type="predicted"/>
<feature type="compositionally biased region" description="Basic and acidic residues" evidence="5">
    <location>
        <begin position="121"/>
        <end position="131"/>
    </location>
</feature>
<evidence type="ECO:0000259" key="7">
    <source>
        <dbReference type="PROSITE" id="PS50033"/>
    </source>
</evidence>
<feature type="region of interest" description="Disordered" evidence="5">
    <location>
        <begin position="44"/>
        <end position="90"/>
    </location>
</feature>
<dbReference type="Gene3D" id="3.10.20.90">
    <property type="entry name" value="Phosphatidylinositol 3-kinase Catalytic Subunit, Chain A, domain 1"/>
    <property type="match status" value="1"/>
</dbReference>
<keyword evidence="3" id="KW-0175">Coiled coil</keyword>
<sequence length="330" mass="36875">MSDVQILLDMGFSQERIERALAVTNNKGVEPAMEWLLAHAEDDLPSDVVASPPTGTVELAPAEPPQTSEPKEGDEPGETAAEGEDVAKSIKCDECGRQFRSSVEVEYHAVKSGHSSFSESTEEKRALTEEEKKEQLVQLEEKLRKKRAEREEKEKLEALDKEKTRIRSGKDLLEARRKMEEIEMAKIVEARKREKIEEKMAKDRVRAQIAADKEARRAKMAAETGIAPSVTPPEEVLPSSSTSTVSSTPPKKYSSTKIQIRLPDGSSVVETFDAKEQLSAVRLFIQLKQGVEVPFRLMTNFPRKVFDEEDFEKPLEVLGLVPSSVVIVTK</sequence>
<dbReference type="SMART" id="SM00165">
    <property type="entry name" value="UBA"/>
    <property type="match status" value="1"/>
</dbReference>
<dbReference type="Gene3D" id="1.10.8.10">
    <property type="entry name" value="DNA helicase RuvA subunit, C-terminal domain"/>
    <property type="match status" value="1"/>
</dbReference>
<evidence type="ECO:0000256" key="2">
    <source>
        <dbReference type="ARBA" id="ARBA00022490"/>
    </source>
</evidence>
<dbReference type="InterPro" id="IPR029071">
    <property type="entry name" value="Ubiquitin-like_domsf"/>
</dbReference>
<evidence type="ECO:0000259" key="8">
    <source>
        <dbReference type="PROSITE" id="PS50157"/>
    </source>
</evidence>
<evidence type="ECO:0000313" key="9">
    <source>
        <dbReference type="EMBL" id="NBJ61433.1"/>
    </source>
</evidence>
<feature type="domain" description="C2H2-type" evidence="8">
    <location>
        <begin position="90"/>
        <end position="119"/>
    </location>
</feature>
<dbReference type="CDD" id="cd14302">
    <property type="entry name" value="UBA_UBXN1"/>
    <property type="match status" value="1"/>
</dbReference>
<feature type="compositionally biased region" description="Acidic residues" evidence="5">
    <location>
        <begin position="75"/>
        <end position="84"/>
    </location>
</feature>
<reference evidence="9" key="1">
    <citation type="submission" date="2019-10" db="EMBL/GenBank/DDBJ databases">
        <title>Short sand fly seasons in Tbilisi, Georgia, hinder development of host immunity to saliva of the visceral leishmaniasis vector Phlebotomus kandelakii.</title>
        <authorList>
            <person name="Oliveira F."/>
            <person name="Giorgobiani E."/>
            <person name="Guimaraes-Costa A.B."/>
            <person name="Abdeladhim M."/>
            <person name="Oristian J."/>
            <person name="Tskhvaradze L."/>
            <person name="Tsertsvadze N."/>
            <person name="Zakalashvili M."/>
            <person name="Valenzuela J.G."/>
            <person name="Kamhawi S."/>
        </authorList>
    </citation>
    <scope>NUCLEOTIDE SEQUENCE</scope>
    <source>
        <strain evidence="9">Wild-capture in Tbilisi</strain>
        <tissue evidence="9">Salivary glands</tissue>
    </source>
</reference>
<feature type="region of interest" description="Disordered" evidence="5">
    <location>
        <begin position="110"/>
        <end position="131"/>
    </location>
</feature>
<dbReference type="PROSITE" id="PS00028">
    <property type="entry name" value="ZINC_FINGER_C2H2_1"/>
    <property type="match status" value="1"/>
</dbReference>
<accession>A0A6B2EGD1</accession>
<organism evidence="9">
    <name type="scientific">Phlebotomus kandelakii</name>
    <dbReference type="NCBI Taxonomy" id="1109342"/>
    <lineage>
        <taxon>Eukaryota</taxon>
        <taxon>Metazoa</taxon>
        <taxon>Ecdysozoa</taxon>
        <taxon>Arthropoda</taxon>
        <taxon>Hexapoda</taxon>
        <taxon>Insecta</taxon>
        <taxon>Pterygota</taxon>
        <taxon>Neoptera</taxon>
        <taxon>Endopterygota</taxon>
        <taxon>Diptera</taxon>
        <taxon>Nematocera</taxon>
        <taxon>Psychodoidea</taxon>
        <taxon>Psychodidae</taxon>
        <taxon>Phlebotomus</taxon>
        <taxon>Larroussius</taxon>
    </lineage>
</organism>
<feature type="domain" description="UBX" evidence="7">
    <location>
        <begin position="251"/>
        <end position="328"/>
    </location>
</feature>
<dbReference type="PROSITE" id="PS50157">
    <property type="entry name" value="ZINC_FINGER_C2H2_2"/>
    <property type="match status" value="1"/>
</dbReference>
<dbReference type="GO" id="GO:0036435">
    <property type="term" value="F:K48-linked polyubiquitin modification-dependent protein binding"/>
    <property type="evidence" value="ECO:0007669"/>
    <property type="project" value="TreeGrafter"/>
</dbReference>
<comment type="subcellular location">
    <subcellularLocation>
        <location evidence="1">Cytoplasm</location>
    </subcellularLocation>
</comment>
<dbReference type="Pfam" id="PF00789">
    <property type="entry name" value="UBX"/>
    <property type="match status" value="1"/>
</dbReference>
<dbReference type="PANTHER" id="PTHR46340">
    <property type="entry name" value="UBX DOMAIN-CONTAINING PROTEIN 1"/>
    <property type="match status" value="1"/>
</dbReference>
<dbReference type="SMART" id="SM00166">
    <property type="entry name" value="UBX"/>
    <property type="match status" value="1"/>
</dbReference>
<dbReference type="GO" id="GO:0005737">
    <property type="term" value="C:cytoplasm"/>
    <property type="evidence" value="ECO:0007669"/>
    <property type="project" value="UniProtKB-SubCell"/>
</dbReference>
<dbReference type="SUPFAM" id="SSF54236">
    <property type="entry name" value="Ubiquitin-like"/>
    <property type="match status" value="1"/>
</dbReference>
<dbReference type="PANTHER" id="PTHR46340:SF1">
    <property type="entry name" value="UBX DOMAIN-CONTAINING PROTEIN 1"/>
    <property type="match status" value="1"/>
</dbReference>
<dbReference type="PROSITE" id="PS50030">
    <property type="entry name" value="UBA"/>
    <property type="match status" value="1"/>
</dbReference>
<keyword evidence="4" id="KW-0863">Zinc-finger</keyword>
<name>A0A6B2EGD1_9DIPT</name>
<dbReference type="InterPro" id="IPR015940">
    <property type="entry name" value="UBA"/>
</dbReference>